<proteinExistence type="predicted"/>
<dbReference type="EMBL" id="REGN01007304">
    <property type="protein sequence ID" value="RNA06704.1"/>
    <property type="molecule type" value="Genomic_DNA"/>
</dbReference>
<name>A0A3M7Q697_BRAPC</name>
<reference evidence="1 2" key="1">
    <citation type="journal article" date="2018" name="Sci. Rep.">
        <title>Genomic signatures of local adaptation to the degree of environmental predictability in rotifers.</title>
        <authorList>
            <person name="Franch-Gras L."/>
            <person name="Hahn C."/>
            <person name="Garcia-Roger E.M."/>
            <person name="Carmona M.J."/>
            <person name="Serra M."/>
            <person name="Gomez A."/>
        </authorList>
    </citation>
    <scope>NUCLEOTIDE SEQUENCE [LARGE SCALE GENOMIC DNA]</scope>
    <source>
        <strain evidence="1">HYR1</strain>
    </source>
</reference>
<protein>
    <recommendedName>
        <fullName evidence="3">SWIM-type domain-containing protein</fullName>
    </recommendedName>
</protein>
<comment type="caution">
    <text evidence="1">The sequence shown here is derived from an EMBL/GenBank/DDBJ whole genome shotgun (WGS) entry which is preliminary data.</text>
</comment>
<dbReference type="AlphaFoldDB" id="A0A3M7Q697"/>
<sequence>MSNNPIESKNQIQFVAKEEKENDEILLKYKWSDKYLVEINPNCFCPDCTHCSCCHFLDSAVCIHLVGCCDLDSIGFPVLKKLTSCLNYKPVFFTRTHGLYKFFLNIQSLKNLV</sequence>
<gene>
    <name evidence="1" type="ORF">BpHYR1_026700</name>
</gene>
<dbReference type="Proteomes" id="UP000276133">
    <property type="component" value="Unassembled WGS sequence"/>
</dbReference>
<keyword evidence="2" id="KW-1185">Reference proteome</keyword>
<evidence type="ECO:0008006" key="3">
    <source>
        <dbReference type="Google" id="ProtNLM"/>
    </source>
</evidence>
<accession>A0A3M7Q697</accession>
<evidence type="ECO:0000313" key="2">
    <source>
        <dbReference type="Proteomes" id="UP000276133"/>
    </source>
</evidence>
<evidence type="ECO:0000313" key="1">
    <source>
        <dbReference type="EMBL" id="RNA06704.1"/>
    </source>
</evidence>
<organism evidence="1 2">
    <name type="scientific">Brachionus plicatilis</name>
    <name type="common">Marine rotifer</name>
    <name type="synonym">Brachionus muelleri</name>
    <dbReference type="NCBI Taxonomy" id="10195"/>
    <lineage>
        <taxon>Eukaryota</taxon>
        <taxon>Metazoa</taxon>
        <taxon>Spiralia</taxon>
        <taxon>Gnathifera</taxon>
        <taxon>Rotifera</taxon>
        <taxon>Eurotatoria</taxon>
        <taxon>Monogononta</taxon>
        <taxon>Pseudotrocha</taxon>
        <taxon>Ploima</taxon>
        <taxon>Brachionidae</taxon>
        <taxon>Brachionus</taxon>
    </lineage>
</organism>